<evidence type="ECO:0000256" key="3">
    <source>
        <dbReference type="ARBA" id="ARBA00023163"/>
    </source>
</evidence>
<reference evidence="6" key="1">
    <citation type="submission" date="2024-06" db="EMBL/GenBank/DDBJ databases">
        <title>Streptomyces sp. strain HUAS MG91 genome sequences.</title>
        <authorList>
            <person name="Mo P."/>
        </authorList>
    </citation>
    <scope>NUCLEOTIDE SEQUENCE</scope>
    <source>
        <strain evidence="6">HUAS MG91</strain>
    </source>
</reference>
<dbReference type="KEGG" id="stac:ABII15_23135"/>
<proteinExistence type="predicted"/>
<evidence type="ECO:0000256" key="1">
    <source>
        <dbReference type="ARBA" id="ARBA00023015"/>
    </source>
</evidence>
<dbReference type="EMBL" id="CP159534">
    <property type="protein sequence ID" value="XCJ75737.1"/>
    <property type="molecule type" value="Genomic_DNA"/>
</dbReference>
<keyword evidence="1" id="KW-0805">Transcription regulation</keyword>
<dbReference type="RefSeq" id="WP_353947163.1">
    <property type="nucleotide sequence ID" value="NZ_CP159534.1"/>
</dbReference>
<dbReference type="SUPFAM" id="SSF46689">
    <property type="entry name" value="Homeodomain-like"/>
    <property type="match status" value="1"/>
</dbReference>
<gene>
    <name evidence="6" type="ORF">ABII15_23135</name>
</gene>
<dbReference type="InterPro" id="IPR025996">
    <property type="entry name" value="MT1864/Rv1816-like_C"/>
</dbReference>
<evidence type="ECO:0000256" key="2">
    <source>
        <dbReference type="ARBA" id="ARBA00023125"/>
    </source>
</evidence>
<protein>
    <submittedName>
        <fullName evidence="6">TetR-like C-terminal domain-containing protein</fullName>
    </submittedName>
</protein>
<sequence length="192" mass="20492">MARAGLTSERVVAAAADLADTVGFENITIAALARGFGVKDASLYAHVRGLSDLSTRVAVLSGLDLADRISDALAGRAGRDALFAFAHAYRAFAREHPGRYAATQLELGPSALDDHPGLRRNLTGPYALLQGYGLTEPALTDAVRLLRSTFHGFVALELAGGFRHRRDVERSWAAALEALHVALSNWPEEADS</sequence>
<accession>A0AAU8J4J8</accession>
<evidence type="ECO:0000259" key="5">
    <source>
        <dbReference type="PROSITE" id="PS50977"/>
    </source>
</evidence>
<dbReference type="AlphaFoldDB" id="A0AAU8J4J8"/>
<name>A0AAU8J4J8_9ACTN</name>
<dbReference type="GO" id="GO:0003677">
    <property type="term" value="F:DNA binding"/>
    <property type="evidence" value="ECO:0007669"/>
    <property type="project" value="UniProtKB-UniRule"/>
</dbReference>
<dbReference type="InterPro" id="IPR001647">
    <property type="entry name" value="HTH_TetR"/>
</dbReference>
<feature type="DNA-binding region" description="H-T-H motif" evidence="4">
    <location>
        <begin position="28"/>
        <end position="47"/>
    </location>
</feature>
<dbReference type="Gene3D" id="1.10.10.60">
    <property type="entry name" value="Homeodomain-like"/>
    <property type="match status" value="1"/>
</dbReference>
<dbReference type="PROSITE" id="PS50977">
    <property type="entry name" value="HTH_TETR_2"/>
    <property type="match status" value="1"/>
</dbReference>
<dbReference type="InterPro" id="IPR036271">
    <property type="entry name" value="Tet_transcr_reg_TetR-rel_C_sf"/>
</dbReference>
<dbReference type="InterPro" id="IPR009057">
    <property type="entry name" value="Homeodomain-like_sf"/>
</dbReference>
<keyword evidence="2 4" id="KW-0238">DNA-binding</keyword>
<keyword evidence="3" id="KW-0804">Transcription</keyword>
<dbReference type="Pfam" id="PF13305">
    <property type="entry name" value="TetR_C_33"/>
    <property type="match status" value="1"/>
</dbReference>
<evidence type="ECO:0000313" key="6">
    <source>
        <dbReference type="EMBL" id="XCJ75737.1"/>
    </source>
</evidence>
<feature type="domain" description="HTH tetR-type" evidence="5">
    <location>
        <begin position="5"/>
        <end position="65"/>
    </location>
</feature>
<evidence type="ECO:0000256" key="4">
    <source>
        <dbReference type="PROSITE-ProRule" id="PRU00335"/>
    </source>
</evidence>
<dbReference type="Gene3D" id="1.10.357.10">
    <property type="entry name" value="Tetracycline Repressor, domain 2"/>
    <property type="match status" value="1"/>
</dbReference>
<organism evidence="6">
    <name type="scientific">Streptomyces tabacisoli</name>
    <dbReference type="NCBI Taxonomy" id="3156398"/>
    <lineage>
        <taxon>Bacteria</taxon>
        <taxon>Bacillati</taxon>
        <taxon>Actinomycetota</taxon>
        <taxon>Actinomycetes</taxon>
        <taxon>Kitasatosporales</taxon>
        <taxon>Streptomycetaceae</taxon>
        <taxon>Streptomyces</taxon>
    </lineage>
</organism>
<dbReference type="SUPFAM" id="SSF48498">
    <property type="entry name" value="Tetracyclin repressor-like, C-terminal domain"/>
    <property type="match status" value="1"/>
</dbReference>